<proteinExistence type="predicted"/>
<dbReference type="EMBL" id="LRPX01000002">
    <property type="protein sequence ID" value="KXA17109.1"/>
    <property type="molecule type" value="Genomic_DNA"/>
</dbReference>
<dbReference type="Proteomes" id="UP000070617">
    <property type="component" value="Unassembled WGS sequence"/>
</dbReference>
<gene>
    <name evidence="1" type="ORF">HMPREF3206_00061</name>
</gene>
<dbReference type="AlphaFoldDB" id="A0A133NLD7"/>
<comment type="caution">
    <text evidence="1">The sequence shown here is derived from an EMBL/GenBank/DDBJ whole genome shotgun (WGS) entry which is preliminary data.</text>
</comment>
<keyword evidence="2" id="KW-1185">Reference proteome</keyword>
<protein>
    <submittedName>
        <fullName evidence="1">Uncharacterized protein</fullName>
    </submittedName>
</protein>
<dbReference type="RefSeq" id="WP_005964517.1">
    <property type="nucleotide sequence ID" value="NZ_KQ956508.1"/>
</dbReference>
<dbReference type="STRING" id="134605.HMPREF3206_00061"/>
<evidence type="ECO:0000313" key="2">
    <source>
        <dbReference type="Proteomes" id="UP000070617"/>
    </source>
</evidence>
<evidence type="ECO:0000313" key="1">
    <source>
        <dbReference type="EMBL" id="KXA17109.1"/>
    </source>
</evidence>
<dbReference type="PATRIC" id="fig|134605.3.peg.62"/>
<reference evidence="2" key="1">
    <citation type="submission" date="2016-01" db="EMBL/GenBank/DDBJ databases">
        <authorList>
            <person name="Mitreva M."/>
            <person name="Pepin K.H."/>
            <person name="Mihindukulasuriya K.A."/>
            <person name="Fulton R."/>
            <person name="Fronick C."/>
            <person name="O'Laughlin M."/>
            <person name="Miner T."/>
            <person name="Herter B."/>
            <person name="Rosa B.A."/>
            <person name="Cordes M."/>
            <person name="Tomlinson C."/>
            <person name="Wollam A."/>
            <person name="Palsikar V.B."/>
            <person name="Mardis E.R."/>
            <person name="Wilson R.K."/>
        </authorList>
    </citation>
    <scope>NUCLEOTIDE SEQUENCE [LARGE SCALE GENOMIC DNA]</scope>
    <source>
        <strain evidence="2">CMW8396</strain>
    </source>
</reference>
<sequence length="59" mass="7308">MEIKEKIEEQLEKRKNQFIEVFKKYDNAFGEEKKRAKQELEMAETRVRELEIVLKMFEE</sequence>
<accession>A0A133NLD7</accession>
<organism evidence="1 2">
    <name type="scientific">Fusobacterium equinum</name>
    <dbReference type="NCBI Taxonomy" id="134605"/>
    <lineage>
        <taxon>Bacteria</taxon>
        <taxon>Fusobacteriati</taxon>
        <taxon>Fusobacteriota</taxon>
        <taxon>Fusobacteriia</taxon>
        <taxon>Fusobacteriales</taxon>
        <taxon>Fusobacteriaceae</taxon>
        <taxon>Fusobacterium</taxon>
    </lineage>
</organism>
<name>A0A133NLD7_9FUSO</name>